<name>A0ABQ7GFI9_DUNSA</name>
<feature type="repeat" description="WD" evidence="1">
    <location>
        <begin position="147"/>
        <end position="180"/>
    </location>
</feature>
<keyword evidence="1" id="KW-0853">WD repeat</keyword>
<dbReference type="PROSITE" id="PS50082">
    <property type="entry name" value="WD_REPEATS_2"/>
    <property type="match status" value="1"/>
</dbReference>
<protein>
    <submittedName>
        <fullName evidence="2">Uncharacterized protein</fullName>
    </submittedName>
</protein>
<reference evidence="2" key="1">
    <citation type="submission" date="2017-08" db="EMBL/GenBank/DDBJ databases">
        <authorList>
            <person name="Polle J.E."/>
            <person name="Barry K."/>
            <person name="Cushman J."/>
            <person name="Schmutz J."/>
            <person name="Tran D."/>
            <person name="Hathwaick L.T."/>
            <person name="Yim W.C."/>
            <person name="Jenkins J."/>
            <person name="Mckie-Krisberg Z.M."/>
            <person name="Prochnik S."/>
            <person name="Lindquist E."/>
            <person name="Dockter R.B."/>
            <person name="Adam C."/>
            <person name="Molina H."/>
            <person name="Bunkerborg J."/>
            <person name="Jin E."/>
            <person name="Buchheim M."/>
            <person name="Magnuson J."/>
        </authorList>
    </citation>
    <scope>NUCLEOTIDE SEQUENCE</scope>
    <source>
        <strain evidence="2">CCAP 19/18</strain>
    </source>
</reference>
<dbReference type="Proteomes" id="UP000815325">
    <property type="component" value="Unassembled WGS sequence"/>
</dbReference>
<evidence type="ECO:0000313" key="2">
    <source>
        <dbReference type="EMBL" id="KAF5833370.1"/>
    </source>
</evidence>
<gene>
    <name evidence="2" type="ORF">DUNSADRAFT_10373</name>
</gene>
<dbReference type="InterPro" id="IPR036322">
    <property type="entry name" value="WD40_repeat_dom_sf"/>
</dbReference>
<keyword evidence="3" id="KW-1185">Reference proteome</keyword>
<dbReference type="InterPro" id="IPR001680">
    <property type="entry name" value="WD40_rpt"/>
</dbReference>
<dbReference type="SUPFAM" id="SSF50978">
    <property type="entry name" value="WD40 repeat-like"/>
    <property type="match status" value="1"/>
</dbReference>
<comment type="caution">
    <text evidence="2">The sequence shown here is derived from an EMBL/GenBank/DDBJ whole genome shotgun (WGS) entry which is preliminary data.</text>
</comment>
<evidence type="ECO:0000256" key="1">
    <source>
        <dbReference type="PROSITE-ProRule" id="PRU00221"/>
    </source>
</evidence>
<dbReference type="EMBL" id="MU069815">
    <property type="protein sequence ID" value="KAF5833370.1"/>
    <property type="molecule type" value="Genomic_DNA"/>
</dbReference>
<proteinExistence type="predicted"/>
<evidence type="ECO:0000313" key="3">
    <source>
        <dbReference type="Proteomes" id="UP000815325"/>
    </source>
</evidence>
<dbReference type="SMART" id="SM00320">
    <property type="entry name" value="WD40"/>
    <property type="match status" value="1"/>
</dbReference>
<accession>A0ABQ7GFI9</accession>
<feature type="non-terminal residue" evidence="2">
    <location>
        <position position="345"/>
    </location>
</feature>
<dbReference type="Gene3D" id="2.130.10.10">
    <property type="entry name" value="YVTN repeat-like/Quinoprotein amine dehydrogenase"/>
    <property type="match status" value="1"/>
</dbReference>
<organism evidence="2 3">
    <name type="scientific">Dunaliella salina</name>
    <name type="common">Green alga</name>
    <name type="synonym">Protococcus salinus</name>
    <dbReference type="NCBI Taxonomy" id="3046"/>
    <lineage>
        <taxon>Eukaryota</taxon>
        <taxon>Viridiplantae</taxon>
        <taxon>Chlorophyta</taxon>
        <taxon>core chlorophytes</taxon>
        <taxon>Chlorophyceae</taxon>
        <taxon>CS clade</taxon>
        <taxon>Chlamydomonadales</taxon>
        <taxon>Dunaliellaceae</taxon>
        <taxon>Dunaliella</taxon>
    </lineage>
</organism>
<sequence length="345" mass="38653">MAIETVRCTNMLAATTAHTSKTFPACMATKAACTLEHDVGFALAWPSRLCDALICSQPPPCIRARHFMRAWPPSLLAPADGLLLGVPGVLAGRRDGHDKAPLPSSFSKGLCVFLSCRAGRTGSPYVSLFMQGHQDWVFQACWLGNRMFGHQDWVFQACWLDDESFVTGGRDGKLMVWRVNLRDPELLTDTCPVFTKDTKLGRCRDIGHAPSLSRLCAVDPDTACIKLYDTRTWRQVDKFSLPESSDAMCVAMRHDVIAVGSASKLLRCDPRIRLSTQCNFCLHDHHMMQLSCVLLLTQLSRCDPRMHFLTPCNFCQHDHHMMQLSCVLLLTQLSRCDPRIHFSTQ</sequence>
<dbReference type="InterPro" id="IPR015943">
    <property type="entry name" value="WD40/YVTN_repeat-like_dom_sf"/>
</dbReference>